<protein>
    <submittedName>
        <fullName evidence="6">DUF1957 domain-containing protein</fullName>
    </submittedName>
</protein>
<keyword evidence="2 3" id="KW-0119">Carbohydrate metabolism</keyword>
<evidence type="ECO:0000313" key="7">
    <source>
        <dbReference type="Proteomes" id="UP001058860"/>
    </source>
</evidence>
<dbReference type="InterPro" id="IPR040042">
    <property type="entry name" value="Branching_enz_MT3115-like"/>
</dbReference>
<evidence type="ECO:0000259" key="4">
    <source>
        <dbReference type="Pfam" id="PF03065"/>
    </source>
</evidence>
<evidence type="ECO:0000256" key="2">
    <source>
        <dbReference type="ARBA" id="ARBA00023277"/>
    </source>
</evidence>
<name>A0ABY5PNA3_9ACTN</name>
<evidence type="ECO:0000256" key="1">
    <source>
        <dbReference type="ARBA" id="ARBA00006821"/>
    </source>
</evidence>
<dbReference type="EMBL" id="CP088295">
    <property type="protein sequence ID" value="UUY06138.1"/>
    <property type="molecule type" value="Genomic_DNA"/>
</dbReference>
<dbReference type="PANTHER" id="PTHR41695:SF1">
    <property type="entry name" value="1,4-ALPHA-GLUCAN BRANCHING ENZYME TK1436"/>
    <property type="match status" value="1"/>
</dbReference>
<dbReference type="Pfam" id="PF09210">
    <property type="entry name" value="BE_C"/>
    <property type="match status" value="1"/>
</dbReference>
<dbReference type="SUPFAM" id="SSF88713">
    <property type="entry name" value="Glycoside hydrolase/deacetylase"/>
    <property type="match status" value="1"/>
</dbReference>
<dbReference type="InterPro" id="IPR028995">
    <property type="entry name" value="Glyco_hydro_57/38_cen_sf"/>
</dbReference>
<sequence length="453" mass="48676">MSGELAVVLHTHMPYVEGYGTWPFGEEWLWEAIATSYVPLLDVFEQHGDQLTLSVTPVLADQLEVADLGARFDTFVTEVRRRTHAADIEAAASPAEVEALRHSLASYESAAERMRALGGDLLGALAPHVAWTSSATHAVLPLLATDAGVRLQLQVGIDGHRRRFGAWDGGFWLPECAHDPALDLLLEEAGVHATCVDLTDTGLDPLRPLRSAAGPLLVPIDREIIELVWSQGGYPGGAAYRDTFRRTAHDHLAHAVDGTPYDPARAAAAARTDAADFVARVRERVAGGGLCVFAIDTELLGHWWHEGPQWLAAVLEEAGTQGLAVTRLDDALHRHEPAPAPDDLPVTTWGTPRDLTTWSAPSVADLAWAARDAELRVVAAGARADARAVRELLALQSSDWAFMTHRDLSAPYAHERVAGHREALETALSSVGSLSPAVRNLAPDASPAALLVP</sequence>
<dbReference type="InterPro" id="IPR004300">
    <property type="entry name" value="Glyco_hydro_57_N"/>
</dbReference>
<dbReference type="Proteomes" id="UP001058860">
    <property type="component" value="Chromosome"/>
</dbReference>
<proteinExistence type="inferred from homology"/>
<comment type="similarity">
    <text evidence="1 3">Belongs to the glycosyl hydrolase 57 family.</text>
</comment>
<dbReference type="InterPro" id="IPR037090">
    <property type="entry name" value="57_glycoside_trans_central"/>
</dbReference>
<dbReference type="Gene3D" id="1.20.1430.10">
    <property type="entry name" value="Families 57/38 glycoside transferase, middle domain"/>
    <property type="match status" value="1"/>
</dbReference>
<feature type="domain" description="1,4-alpha-glucan branching enzyme C-terminal" evidence="5">
    <location>
        <begin position="382"/>
        <end position="432"/>
    </location>
</feature>
<keyword evidence="7" id="KW-1185">Reference proteome</keyword>
<dbReference type="RefSeq" id="WP_353866568.1">
    <property type="nucleotide sequence ID" value="NZ_CP088295.1"/>
</dbReference>
<feature type="domain" description="Glycoside hydrolase family 57 N-terminal" evidence="4">
    <location>
        <begin position="132"/>
        <end position="335"/>
    </location>
</feature>
<dbReference type="InterPro" id="IPR015293">
    <property type="entry name" value="BE_C"/>
</dbReference>
<evidence type="ECO:0000313" key="6">
    <source>
        <dbReference type="EMBL" id="UUY06138.1"/>
    </source>
</evidence>
<gene>
    <name evidence="6" type="ORF">LRS13_11700</name>
</gene>
<evidence type="ECO:0000256" key="3">
    <source>
        <dbReference type="RuleBase" id="RU361196"/>
    </source>
</evidence>
<dbReference type="Pfam" id="PF03065">
    <property type="entry name" value="Glyco_hydro_57"/>
    <property type="match status" value="1"/>
</dbReference>
<evidence type="ECO:0000259" key="5">
    <source>
        <dbReference type="Pfam" id="PF09210"/>
    </source>
</evidence>
<reference evidence="7" key="1">
    <citation type="submission" date="2021-11" db="EMBL/GenBank/DDBJ databases">
        <title>Cultivation dependent microbiological survey of springs from the worlds oldest radium mine currently devoted to the extraction of radon-saturated water.</title>
        <authorList>
            <person name="Kapinusova G."/>
            <person name="Smrhova T."/>
            <person name="Strejcek M."/>
            <person name="Suman J."/>
            <person name="Jani K."/>
            <person name="Pajer P."/>
            <person name="Uhlik O."/>
        </authorList>
    </citation>
    <scope>NUCLEOTIDE SEQUENCE [LARGE SCALE GENOMIC DNA]</scope>
    <source>
        <strain evidence="7">J379</strain>
    </source>
</reference>
<organism evidence="6 7">
    <name type="scientific">Svornostia abyssi</name>
    <dbReference type="NCBI Taxonomy" id="2898438"/>
    <lineage>
        <taxon>Bacteria</taxon>
        <taxon>Bacillati</taxon>
        <taxon>Actinomycetota</taxon>
        <taxon>Thermoleophilia</taxon>
        <taxon>Solirubrobacterales</taxon>
        <taxon>Baekduiaceae</taxon>
        <taxon>Svornostia</taxon>
    </lineage>
</organism>
<dbReference type="InterPro" id="IPR027291">
    <property type="entry name" value="Glyco_hydro_38_N_sf"/>
</dbReference>
<accession>A0ABY5PNA3</accession>
<dbReference type="InterPro" id="IPR011330">
    <property type="entry name" value="Glyco_hydro/deAcase_b/a-brl"/>
</dbReference>
<dbReference type="Gene3D" id="3.20.110.10">
    <property type="entry name" value="Glycoside hydrolase 38, N terminal domain"/>
    <property type="match status" value="1"/>
</dbReference>
<dbReference type="PANTHER" id="PTHR41695">
    <property type="entry name" value="1,4-ALPHA-GLUCAN BRANCHING ENZYME RV3031-RELATED"/>
    <property type="match status" value="1"/>
</dbReference>
<dbReference type="SUPFAM" id="SSF88688">
    <property type="entry name" value="Families 57/38 glycoside transferase middle domain"/>
    <property type="match status" value="1"/>
</dbReference>